<dbReference type="AlphaFoldDB" id="A0A2L2X852"/>
<evidence type="ECO:0000256" key="6">
    <source>
        <dbReference type="ARBA" id="ARBA00022692"/>
    </source>
</evidence>
<evidence type="ECO:0000256" key="5">
    <source>
        <dbReference type="ARBA" id="ARBA00022568"/>
    </source>
</evidence>
<evidence type="ECO:0000256" key="14">
    <source>
        <dbReference type="SAM" id="Phobius"/>
    </source>
</evidence>
<dbReference type="SMART" id="SM00831">
    <property type="entry name" value="Cation_ATPase_N"/>
    <property type="match status" value="1"/>
</dbReference>
<dbReference type="Gene3D" id="2.70.150.10">
    <property type="entry name" value="Calcium-transporting ATPase, cytoplasmic transduction domain A"/>
    <property type="match status" value="1"/>
</dbReference>
<dbReference type="PROSITE" id="PS00154">
    <property type="entry name" value="ATPASE_E1_E2"/>
    <property type="match status" value="1"/>
</dbReference>
<dbReference type="FunFam" id="3.40.50.1000:FF:000028">
    <property type="entry name" value="Calcium-transporting P-type ATPase, putative"/>
    <property type="match status" value="1"/>
</dbReference>
<dbReference type="InterPro" id="IPR008250">
    <property type="entry name" value="ATPase_P-typ_transduc_dom_A_sf"/>
</dbReference>
<evidence type="ECO:0000259" key="15">
    <source>
        <dbReference type="SMART" id="SM00831"/>
    </source>
</evidence>
<dbReference type="Gene3D" id="1.20.1110.10">
    <property type="entry name" value="Calcium-transporting ATPase, transmembrane domain"/>
    <property type="match status" value="1"/>
</dbReference>
<dbReference type="GO" id="GO:0046872">
    <property type="term" value="F:metal ion binding"/>
    <property type="evidence" value="ECO:0007669"/>
    <property type="project" value="UniProtKB-KW"/>
</dbReference>
<keyword evidence="9" id="KW-0067">ATP-binding</keyword>
<evidence type="ECO:0000256" key="1">
    <source>
        <dbReference type="ARBA" id="ARBA00004651"/>
    </source>
</evidence>
<feature type="transmembrane region" description="Helical" evidence="14">
    <location>
        <begin position="62"/>
        <end position="80"/>
    </location>
</feature>
<dbReference type="GO" id="GO:0140352">
    <property type="term" value="P:export from cell"/>
    <property type="evidence" value="ECO:0007669"/>
    <property type="project" value="UniProtKB-ARBA"/>
</dbReference>
<keyword evidence="5" id="KW-0109">Calcium transport</keyword>
<comment type="caution">
    <text evidence="16">The sequence shown here is derived from an EMBL/GenBank/DDBJ whole genome shotgun (WGS) entry which is preliminary data.</text>
</comment>
<dbReference type="Gene3D" id="3.40.50.1000">
    <property type="entry name" value="HAD superfamily/HAD-like"/>
    <property type="match status" value="1"/>
</dbReference>
<dbReference type="SUPFAM" id="SSF56784">
    <property type="entry name" value="HAD-like"/>
    <property type="match status" value="1"/>
</dbReference>
<feature type="transmembrane region" description="Helical" evidence="14">
    <location>
        <begin position="86"/>
        <end position="102"/>
    </location>
</feature>
<dbReference type="Pfam" id="PF00122">
    <property type="entry name" value="E1-E2_ATPase"/>
    <property type="match status" value="1"/>
</dbReference>
<organism evidence="16 17">
    <name type="scientific">Desulfocucumis palustris</name>
    <dbReference type="NCBI Taxonomy" id="1898651"/>
    <lineage>
        <taxon>Bacteria</taxon>
        <taxon>Bacillati</taxon>
        <taxon>Bacillota</taxon>
        <taxon>Clostridia</taxon>
        <taxon>Eubacteriales</taxon>
        <taxon>Desulfocucumaceae</taxon>
        <taxon>Desulfocucumis</taxon>
    </lineage>
</organism>
<dbReference type="GO" id="GO:0005886">
    <property type="term" value="C:plasma membrane"/>
    <property type="evidence" value="ECO:0007669"/>
    <property type="project" value="UniProtKB-SubCell"/>
</dbReference>
<evidence type="ECO:0000256" key="2">
    <source>
        <dbReference type="ARBA" id="ARBA00005675"/>
    </source>
</evidence>
<dbReference type="GO" id="GO:0016887">
    <property type="term" value="F:ATP hydrolysis activity"/>
    <property type="evidence" value="ECO:0007669"/>
    <property type="project" value="InterPro"/>
</dbReference>
<dbReference type="Pfam" id="PF00689">
    <property type="entry name" value="Cation_ATPase_C"/>
    <property type="match status" value="1"/>
</dbReference>
<feature type="domain" description="Cation-transporting P-type ATPase N-terminal" evidence="15">
    <location>
        <begin position="8"/>
        <end position="82"/>
    </location>
</feature>
<dbReference type="SUPFAM" id="SSF81660">
    <property type="entry name" value="Metal cation-transporting ATPase, ATP-binding domain N"/>
    <property type="match status" value="1"/>
</dbReference>
<comment type="catalytic activity">
    <reaction evidence="13">
        <text>Ca(2+)(in) + ATP + H2O = Ca(2+)(out) + ADP + phosphate + H(+)</text>
        <dbReference type="Rhea" id="RHEA:18105"/>
        <dbReference type="ChEBI" id="CHEBI:15377"/>
        <dbReference type="ChEBI" id="CHEBI:15378"/>
        <dbReference type="ChEBI" id="CHEBI:29108"/>
        <dbReference type="ChEBI" id="CHEBI:30616"/>
        <dbReference type="ChEBI" id="CHEBI:43474"/>
        <dbReference type="ChEBI" id="CHEBI:456216"/>
        <dbReference type="EC" id="7.2.2.10"/>
    </reaction>
</comment>
<dbReference type="PRINTS" id="PR00120">
    <property type="entry name" value="HATPASE"/>
</dbReference>
<keyword evidence="7" id="KW-0479">Metal-binding</keyword>
<dbReference type="InterPro" id="IPR059000">
    <property type="entry name" value="ATPase_P-type_domA"/>
</dbReference>
<evidence type="ECO:0000256" key="4">
    <source>
        <dbReference type="ARBA" id="ARBA00022475"/>
    </source>
</evidence>
<comment type="subcellular location">
    <subcellularLocation>
        <location evidence="1">Cell membrane</location>
        <topology evidence="1">Multi-pass membrane protein</topology>
    </subcellularLocation>
</comment>
<evidence type="ECO:0000256" key="10">
    <source>
        <dbReference type="ARBA" id="ARBA00022967"/>
    </source>
</evidence>
<keyword evidence="5" id="KW-0406">Ion transport</keyword>
<dbReference type="PANTHER" id="PTHR43294">
    <property type="entry name" value="SODIUM/POTASSIUM-TRANSPORTING ATPASE SUBUNIT ALPHA"/>
    <property type="match status" value="1"/>
</dbReference>
<feature type="transmembrane region" description="Helical" evidence="14">
    <location>
        <begin position="763"/>
        <end position="789"/>
    </location>
</feature>
<dbReference type="GO" id="GO:0005388">
    <property type="term" value="F:P-type calcium transporter activity"/>
    <property type="evidence" value="ECO:0007669"/>
    <property type="project" value="UniProtKB-EC"/>
</dbReference>
<dbReference type="FunFam" id="2.70.150.10:FF:000016">
    <property type="entry name" value="Calcium-transporting P-type ATPase putative"/>
    <property type="match status" value="1"/>
</dbReference>
<evidence type="ECO:0000256" key="12">
    <source>
        <dbReference type="ARBA" id="ARBA00023136"/>
    </source>
</evidence>
<dbReference type="InterPro" id="IPR044492">
    <property type="entry name" value="P_typ_ATPase_HD_dom"/>
</dbReference>
<keyword evidence="5" id="KW-0813">Transport</keyword>
<feature type="transmembrane region" description="Helical" evidence="14">
    <location>
        <begin position="870"/>
        <end position="886"/>
    </location>
</feature>
<keyword evidence="8" id="KW-0547">Nucleotide-binding</keyword>
<dbReference type="SUPFAM" id="SSF81665">
    <property type="entry name" value="Calcium ATPase, transmembrane domain M"/>
    <property type="match status" value="1"/>
</dbReference>
<dbReference type="InterPro" id="IPR023299">
    <property type="entry name" value="ATPase_P-typ_cyto_dom_N"/>
</dbReference>
<keyword evidence="5" id="KW-0106">Calcium</keyword>
<dbReference type="InterPro" id="IPR001757">
    <property type="entry name" value="P_typ_ATPase"/>
</dbReference>
<evidence type="ECO:0000256" key="13">
    <source>
        <dbReference type="ARBA" id="ARBA00048694"/>
    </source>
</evidence>
<dbReference type="CDD" id="cd02089">
    <property type="entry name" value="P-type_ATPase_Ca_prok"/>
    <property type="match status" value="1"/>
</dbReference>
<dbReference type="Proteomes" id="UP000239549">
    <property type="component" value="Unassembled WGS sequence"/>
</dbReference>
<dbReference type="Gene3D" id="3.40.1110.10">
    <property type="entry name" value="Calcium-transporting ATPase, cytoplasmic domain N"/>
    <property type="match status" value="1"/>
</dbReference>
<evidence type="ECO:0000256" key="11">
    <source>
        <dbReference type="ARBA" id="ARBA00022989"/>
    </source>
</evidence>
<accession>A0A2L2X852</accession>
<proteinExistence type="inferred from homology"/>
<dbReference type="EC" id="7.2.2.10" evidence="3"/>
<dbReference type="InterPro" id="IPR018303">
    <property type="entry name" value="ATPase_P-typ_P_site"/>
</dbReference>
<dbReference type="PANTHER" id="PTHR43294:SF21">
    <property type="entry name" value="CATION TRANSPORTING ATPASE"/>
    <property type="match status" value="1"/>
</dbReference>
<reference evidence="17" key="1">
    <citation type="submission" date="2018-02" db="EMBL/GenBank/DDBJ databases">
        <title>Genome sequence of Desulfocucumis palustris strain NAW-5.</title>
        <authorList>
            <person name="Watanabe M."/>
            <person name="Kojima H."/>
            <person name="Fukui M."/>
        </authorList>
    </citation>
    <scope>NUCLEOTIDE SEQUENCE [LARGE SCALE GENOMIC DNA]</scope>
    <source>
        <strain evidence="17">NAW-5</strain>
    </source>
</reference>
<dbReference type="SFLD" id="SFLDS00003">
    <property type="entry name" value="Haloacid_Dehalogenase"/>
    <property type="match status" value="1"/>
</dbReference>
<dbReference type="InterPro" id="IPR004014">
    <property type="entry name" value="ATPase_P-typ_cation-transptr_N"/>
</dbReference>
<dbReference type="NCBIfam" id="TIGR01494">
    <property type="entry name" value="ATPase_P-type"/>
    <property type="match status" value="3"/>
</dbReference>
<dbReference type="Pfam" id="PF13246">
    <property type="entry name" value="Cation_ATPase"/>
    <property type="match status" value="1"/>
</dbReference>
<dbReference type="Pfam" id="PF00690">
    <property type="entry name" value="Cation_ATPase_N"/>
    <property type="match status" value="1"/>
</dbReference>
<keyword evidence="17" id="KW-1185">Reference proteome</keyword>
<dbReference type="InterPro" id="IPR036412">
    <property type="entry name" value="HAD-like_sf"/>
</dbReference>
<evidence type="ECO:0000256" key="9">
    <source>
        <dbReference type="ARBA" id="ARBA00022840"/>
    </source>
</evidence>
<dbReference type="SFLD" id="SFLDF00027">
    <property type="entry name" value="p-type_atpase"/>
    <property type="match status" value="1"/>
</dbReference>
<dbReference type="InterPro" id="IPR006068">
    <property type="entry name" value="ATPase_P-typ_cation-transptr_C"/>
</dbReference>
<keyword evidence="4" id="KW-1003">Cell membrane</keyword>
<sequence length="899" mass="97369">MEKLQEKIWHAMDIEELCRELGADTEQGLNRDEAAARLKKHGPNALQEKPPRSLLSMFIGQMKEVLVLILIAAAVISAGIGEWEDSLVIIIIVILNGVIGVFQEHKAENALKALKDMTKPSAKAVRGGKVLQISAEDVVPGDLILLEAGDSVPSDARLLEAASLEVNESALTGESLPVEKNPAVIRDGEVPVGDRKNMLFMGTTINAGRGKAIVVETGMKTQLGRIAELLDEAVPGATPLQKRLNKLGKVLGAAAAAIVALVFLIGYLRGEDLLEMFMVSISLAVAAIPEGLTAVVTIVLALGVTRMSRRRAIVRKLPAVETLGTATVICSDKTGTLTKNEMTVTRIVLPGQHFDITGTGYNPEGKILDQAGKESPPRGDLKFMLVSGLLSSDAQLEETAQGHRVIGDPTEGALIVAAAKAGFNKNIYERESPRLAEIPFDSKRKMMTTFNQMEGAVRSLTKGAPDVLLARCGFILNNGRAFELTEDERARLLEINSELASRGQRVLALATREWPGVPPEPGAELVERNLTFVGFFAIVDPPRPEAREAVAVCHRAGIRTVMITGDHRDTAVAIARELQIIRSGEASMTGDELEKMSDQELKKRINEVTVFARVSPEHKLRIVEALKHHGHVVAMTGDGVNDAPALKRADVGAAMGITGTEVAKEAADIVLQDDNFATIVKAVEEGRTIYNNIRSSIQYLLSCNTGEIAAIFSALSLGLGSPLSPIQILWLNLVTDGPPALALGLEPPKKGIMEKPPRGIREGFFAGGVGSGILWQGIMIGLLSLAAYWLALDRGRTLEEARTMAFITMAMSQLVHSFNVRSREQSLFTLGFFTNRSLVLSFIVSTAALLSVVFTPFLREVFETVILRPWDWGAVFILSIVPLFMEETRKLTLRLRNLR</sequence>
<feature type="transmembrane region" description="Helical" evidence="14">
    <location>
        <begin position="250"/>
        <end position="270"/>
    </location>
</feature>
<protein>
    <recommendedName>
        <fullName evidence="3">P-type Ca(2+) transporter</fullName>
        <ecNumber evidence="3">7.2.2.10</ecNumber>
    </recommendedName>
</protein>
<evidence type="ECO:0000313" key="17">
    <source>
        <dbReference type="Proteomes" id="UP000239549"/>
    </source>
</evidence>
<dbReference type="InterPro" id="IPR050510">
    <property type="entry name" value="Cation_transp_ATPase_P-type"/>
</dbReference>
<dbReference type="EMBL" id="BFAV01000018">
    <property type="protein sequence ID" value="GBF32094.1"/>
    <property type="molecule type" value="Genomic_DNA"/>
</dbReference>
<feature type="transmembrane region" description="Helical" evidence="14">
    <location>
        <begin position="838"/>
        <end position="858"/>
    </location>
</feature>
<evidence type="ECO:0000313" key="16">
    <source>
        <dbReference type="EMBL" id="GBF32094.1"/>
    </source>
</evidence>
<name>A0A2L2X852_9FIRM</name>
<dbReference type="PRINTS" id="PR00119">
    <property type="entry name" value="CATATPASE"/>
</dbReference>
<gene>
    <name evidence="16" type="ORF">DCCM_0285</name>
</gene>
<keyword evidence="11 14" id="KW-1133">Transmembrane helix</keyword>
<dbReference type="InterPro" id="IPR023298">
    <property type="entry name" value="ATPase_P-typ_TM_dom_sf"/>
</dbReference>
<comment type="similarity">
    <text evidence="2">Belongs to the cation transport ATPase (P-type) (TC 3.A.3) family. Type IIA subfamily.</text>
</comment>
<evidence type="ECO:0000256" key="7">
    <source>
        <dbReference type="ARBA" id="ARBA00022723"/>
    </source>
</evidence>
<evidence type="ECO:0000256" key="8">
    <source>
        <dbReference type="ARBA" id="ARBA00022741"/>
    </source>
</evidence>
<dbReference type="SFLD" id="SFLDG00002">
    <property type="entry name" value="C1.7:_P-type_atpase_like"/>
    <property type="match status" value="1"/>
</dbReference>
<keyword evidence="12 14" id="KW-0472">Membrane</keyword>
<dbReference type="SUPFAM" id="SSF81653">
    <property type="entry name" value="Calcium ATPase, transduction domain A"/>
    <property type="match status" value="1"/>
</dbReference>
<dbReference type="InterPro" id="IPR023214">
    <property type="entry name" value="HAD_sf"/>
</dbReference>
<dbReference type="GO" id="GO:0005524">
    <property type="term" value="F:ATP binding"/>
    <property type="evidence" value="ECO:0007669"/>
    <property type="project" value="UniProtKB-KW"/>
</dbReference>
<dbReference type="RefSeq" id="WP_231702593.1">
    <property type="nucleotide sequence ID" value="NZ_BFAV01000018.1"/>
</dbReference>
<feature type="transmembrane region" description="Helical" evidence="14">
    <location>
        <begin position="276"/>
        <end position="302"/>
    </location>
</feature>
<keyword evidence="6 14" id="KW-0812">Transmembrane</keyword>
<evidence type="ECO:0000256" key="3">
    <source>
        <dbReference type="ARBA" id="ARBA00012790"/>
    </source>
</evidence>
<keyword evidence="10" id="KW-1278">Translocase</keyword>